<dbReference type="InterPro" id="IPR006189">
    <property type="entry name" value="CHASE_dom"/>
</dbReference>
<dbReference type="EMBL" id="JALLPJ020001033">
    <property type="protein sequence ID" value="KAL3777632.1"/>
    <property type="molecule type" value="Genomic_DNA"/>
</dbReference>
<evidence type="ECO:0000256" key="3">
    <source>
        <dbReference type="ARBA" id="ARBA00022741"/>
    </source>
</evidence>
<sequence length="717" mass="78946">MRHSDSSAVVSILNPPKEDVSSVRRRVSYAEQLRRSSFLSEASSNQAFVGEADGYGGGKDDESKGSSNRRGSTSSIGTGSRRSSSMDGGIWGRLQRKSEVWEMESEISLDEYDNVSLSACLMQNLSSSCRWVTSTLKTAFTTMSILIPCLVLFAAFSVCGILITNAFENAASDSRKQQAVFVAEQTDLFFVRTLERAFVPLFSMAQFIQELDVFHELDAKVGERCDPSIDKWNCTQSESAPVKEGQDVTHRDLTDLFNSEYGQTIQNKFDSIAAGTVDLATWGHDLLNDPERVAIAEATVPADGVVAAGPLPLLQGGDTFIARLPINMEEGNHSMVVSGIDYPCWGFAVVLVDWTRLKKESNIYEEFASKGMQFKLTRTDIKDGEPVVVTIAESSGASALENKNVTLALDAGDNGWVITVGYDEGFAPNYKVWAYPIIICSSFLVSLLMMLVLVSKKQHEQILGRLLPTRAIQKMRRNEQVVERYKMVSIFFSDIFGYTKLSSEMSPTEVMKMLNDLYTKFDELAAKHKVYKLETIGDAYIAIGGAPQICPGPEAAERVALFALDAIKIAENYRTDDGAQVYIRAGIASGPVVAGVVGTSLPKYTVFGGTVNFAARMEQTSVKMRLQISPSTQRMLLDAPNYDFQYEDRYDDDGELGVELKGKGRQYTYWVNGATKLSKGDSETTPETRETSIELGALDPVEIVPIPEKVNDELDEA</sequence>
<evidence type="ECO:0000256" key="4">
    <source>
        <dbReference type="ARBA" id="ARBA00022989"/>
    </source>
</evidence>
<protein>
    <recommendedName>
        <fullName evidence="13">Guanylate cyclase domain-containing protein</fullName>
    </recommendedName>
</protein>
<feature type="domain" description="Guanylate cyclase" evidence="9">
    <location>
        <begin position="489"/>
        <end position="618"/>
    </location>
</feature>
<dbReference type="GO" id="GO:0000166">
    <property type="term" value="F:nucleotide binding"/>
    <property type="evidence" value="ECO:0007669"/>
    <property type="project" value="UniProtKB-KW"/>
</dbReference>
<feature type="transmembrane region" description="Helical" evidence="8">
    <location>
        <begin position="145"/>
        <end position="167"/>
    </location>
</feature>
<evidence type="ECO:0000256" key="1">
    <source>
        <dbReference type="ARBA" id="ARBA00004370"/>
    </source>
</evidence>
<dbReference type="CDD" id="cd07302">
    <property type="entry name" value="CHD"/>
    <property type="match status" value="1"/>
</dbReference>
<feature type="transmembrane region" description="Helical" evidence="8">
    <location>
        <begin position="433"/>
        <end position="454"/>
    </location>
</feature>
<reference evidence="11 12" key="1">
    <citation type="submission" date="2024-10" db="EMBL/GenBank/DDBJ databases">
        <title>Updated reference genomes for cyclostephanoid diatoms.</title>
        <authorList>
            <person name="Roberts W.R."/>
            <person name="Alverson A.J."/>
        </authorList>
    </citation>
    <scope>NUCLEOTIDE SEQUENCE [LARGE SCALE GENOMIC DNA]</scope>
    <source>
        <strain evidence="11 12">AJA010-31</strain>
    </source>
</reference>
<name>A0ABD3NP32_9STRA</name>
<keyword evidence="2 8" id="KW-0812">Transmembrane</keyword>
<dbReference type="PROSITE" id="PS50125">
    <property type="entry name" value="GUANYLATE_CYCLASE_2"/>
    <property type="match status" value="1"/>
</dbReference>
<evidence type="ECO:0000259" key="9">
    <source>
        <dbReference type="PROSITE" id="PS50125"/>
    </source>
</evidence>
<evidence type="ECO:0000256" key="6">
    <source>
        <dbReference type="ARBA" id="ARBA00023239"/>
    </source>
</evidence>
<evidence type="ECO:0000313" key="12">
    <source>
        <dbReference type="Proteomes" id="UP001530400"/>
    </source>
</evidence>
<comment type="subcellular location">
    <subcellularLocation>
        <location evidence="1">Membrane</location>
    </subcellularLocation>
</comment>
<keyword evidence="3" id="KW-0547">Nucleotide-binding</keyword>
<dbReference type="GO" id="GO:0016020">
    <property type="term" value="C:membrane"/>
    <property type="evidence" value="ECO:0007669"/>
    <property type="project" value="UniProtKB-SubCell"/>
</dbReference>
<dbReference type="SUPFAM" id="SSF55073">
    <property type="entry name" value="Nucleotide cyclase"/>
    <property type="match status" value="1"/>
</dbReference>
<evidence type="ECO:0000256" key="5">
    <source>
        <dbReference type="ARBA" id="ARBA00023136"/>
    </source>
</evidence>
<dbReference type="InterPro" id="IPR050401">
    <property type="entry name" value="Cyclic_nucleotide_synthase"/>
</dbReference>
<comment type="caution">
    <text evidence="11">The sequence shown here is derived from an EMBL/GenBank/DDBJ whole genome shotgun (WGS) entry which is preliminary data.</text>
</comment>
<dbReference type="AlphaFoldDB" id="A0ABD3NP32"/>
<dbReference type="SMART" id="SM00044">
    <property type="entry name" value="CYCc"/>
    <property type="match status" value="1"/>
</dbReference>
<feature type="domain" description="CHASE" evidence="10">
    <location>
        <begin position="283"/>
        <end position="357"/>
    </location>
</feature>
<proteinExistence type="predicted"/>
<dbReference type="PANTHER" id="PTHR11920">
    <property type="entry name" value="GUANYLYL CYCLASE"/>
    <property type="match status" value="1"/>
</dbReference>
<feature type="region of interest" description="Disordered" evidence="7">
    <location>
        <begin position="49"/>
        <end position="89"/>
    </location>
</feature>
<evidence type="ECO:0000259" key="10">
    <source>
        <dbReference type="PROSITE" id="PS50839"/>
    </source>
</evidence>
<organism evidence="11 12">
    <name type="scientific">Cyclotella atomus</name>
    <dbReference type="NCBI Taxonomy" id="382360"/>
    <lineage>
        <taxon>Eukaryota</taxon>
        <taxon>Sar</taxon>
        <taxon>Stramenopiles</taxon>
        <taxon>Ochrophyta</taxon>
        <taxon>Bacillariophyta</taxon>
        <taxon>Coscinodiscophyceae</taxon>
        <taxon>Thalassiosirophycidae</taxon>
        <taxon>Stephanodiscales</taxon>
        <taxon>Stephanodiscaceae</taxon>
        <taxon>Cyclotella</taxon>
    </lineage>
</organism>
<dbReference type="InterPro" id="IPR001054">
    <property type="entry name" value="A/G_cyclase"/>
</dbReference>
<accession>A0ABD3NP32</accession>
<dbReference type="InterPro" id="IPR029787">
    <property type="entry name" value="Nucleotide_cyclase"/>
</dbReference>
<dbReference type="GO" id="GO:0016829">
    <property type="term" value="F:lyase activity"/>
    <property type="evidence" value="ECO:0007669"/>
    <property type="project" value="UniProtKB-KW"/>
</dbReference>
<dbReference type="Gene3D" id="3.30.70.1230">
    <property type="entry name" value="Nucleotide cyclase"/>
    <property type="match status" value="1"/>
</dbReference>
<dbReference type="PANTHER" id="PTHR11920:SF335">
    <property type="entry name" value="GUANYLATE CYCLASE"/>
    <property type="match status" value="1"/>
</dbReference>
<evidence type="ECO:0000256" key="2">
    <source>
        <dbReference type="ARBA" id="ARBA00022692"/>
    </source>
</evidence>
<evidence type="ECO:0000256" key="7">
    <source>
        <dbReference type="SAM" id="MobiDB-lite"/>
    </source>
</evidence>
<feature type="region of interest" description="Disordered" evidence="7">
    <location>
        <begin position="1"/>
        <end position="24"/>
    </location>
</feature>
<keyword evidence="5 8" id="KW-0472">Membrane</keyword>
<dbReference type="Proteomes" id="UP001530400">
    <property type="component" value="Unassembled WGS sequence"/>
</dbReference>
<keyword evidence="4 8" id="KW-1133">Transmembrane helix</keyword>
<dbReference type="FunFam" id="3.30.70.1230:FF:000059">
    <property type="entry name" value="Guanylate cyclase"/>
    <property type="match status" value="1"/>
</dbReference>
<feature type="compositionally biased region" description="Low complexity" evidence="7">
    <location>
        <begin position="65"/>
        <end position="85"/>
    </location>
</feature>
<dbReference type="Pfam" id="PF00211">
    <property type="entry name" value="Guanylate_cyc"/>
    <property type="match status" value="1"/>
</dbReference>
<keyword evidence="6" id="KW-0456">Lyase</keyword>
<gene>
    <name evidence="11" type="ORF">ACHAWO_012521</name>
</gene>
<dbReference type="PROSITE" id="PS50839">
    <property type="entry name" value="CHASE"/>
    <property type="match status" value="1"/>
</dbReference>
<keyword evidence="12" id="KW-1185">Reference proteome</keyword>
<evidence type="ECO:0000256" key="8">
    <source>
        <dbReference type="SAM" id="Phobius"/>
    </source>
</evidence>
<evidence type="ECO:0008006" key="13">
    <source>
        <dbReference type="Google" id="ProtNLM"/>
    </source>
</evidence>
<evidence type="ECO:0000313" key="11">
    <source>
        <dbReference type="EMBL" id="KAL3777632.1"/>
    </source>
</evidence>